<evidence type="ECO:0000256" key="2">
    <source>
        <dbReference type="SAM" id="Phobius"/>
    </source>
</evidence>
<name>A0ABT9FGG2_9GAMM</name>
<feature type="transmembrane region" description="Helical" evidence="2">
    <location>
        <begin position="169"/>
        <end position="187"/>
    </location>
</feature>
<keyword evidence="2" id="KW-1133">Transmembrane helix</keyword>
<evidence type="ECO:0000313" key="3">
    <source>
        <dbReference type="EMBL" id="MDP2565867.1"/>
    </source>
</evidence>
<feature type="region of interest" description="Disordered" evidence="1">
    <location>
        <begin position="1"/>
        <end position="20"/>
    </location>
</feature>
<proteinExistence type="predicted"/>
<feature type="transmembrane region" description="Helical" evidence="2">
    <location>
        <begin position="114"/>
        <end position="132"/>
    </location>
</feature>
<dbReference type="RefSeq" id="WP_305472639.1">
    <property type="nucleotide sequence ID" value="NZ_JAUYVT010000014.1"/>
</dbReference>
<feature type="transmembrane region" description="Helical" evidence="2">
    <location>
        <begin position="89"/>
        <end position="108"/>
    </location>
</feature>
<keyword evidence="4" id="KW-1185">Reference proteome</keyword>
<evidence type="ECO:0000313" key="4">
    <source>
        <dbReference type="Proteomes" id="UP001177212"/>
    </source>
</evidence>
<keyword evidence="2" id="KW-0812">Transmembrane</keyword>
<dbReference type="Proteomes" id="UP001177212">
    <property type="component" value="Unassembled WGS sequence"/>
</dbReference>
<reference evidence="3" key="1">
    <citation type="submission" date="2023-07" db="EMBL/GenBank/DDBJ databases">
        <title>Genome content predicts the carbon catabolic preferences of heterotrophic bacteria.</title>
        <authorList>
            <person name="Gralka M."/>
        </authorList>
    </citation>
    <scope>NUCLEOTIDE SEQUENCE</scope>
    <source>
        <strain evidence="3">4G09</strain>
    </source>
</reference>
<accession>A0ABT9FGG2</accession>
<dbReference type="EMBL" id="JAUYVT010000014">
    <property type="protein sequence ID" value="MDP2565867.1"/>
    <property type="molecule type" value="Genomic_DNA"/>
</dbReference>
<organism evidence="3 4">
    <name type="scientific">Pseudoalteromonas marina</name>
    <dbReference type="NCBI Taxonomy" id="267375"/>
    <lineage>
        <taxon>Bacteria</taxon>
        <taxon>Pseudomonadati</taxon>
        <taxon>Pseudomonadota</taxon>
        <taxon>Gammaproteobacteria</taxon>
        <taxon>Alteromonadales</taxon>
        <taxon>Pseudoalteromonadaceae</taxon>
        <taxon>Pseudoalteromonas</taxon>
    </lineage>
</organism>
<sequence>MSVTFKVPNEGSSSEVGGSGEAVKDAVPISTIGNVTFGGASCVPKEKGASVVKKSFTELKIQHKFYRTTILQHSSKNIEQTFSERRVSWMNICKIILTICFAIPVSMYQWRYEAWALYFIVSFSGLYFWDYISHVRHLVRSKAQVVKYAIDECPYESEYLSARPDKVDLVAPYIIFLILSVFVIAFFETTVVYNKRHEDSKLIEMIEATNSSVTENISKVSRGTMKYVNN</sequence>
<keyword evidence="2" id="KW-0472">Membrane</keyword>
<evidence type="ECO:0000256" key="1">
    <source>
        <dbReference type="SAM" id="MobiDB-lite"/>
    </source>
</evidence>
<gene>
    <name evidence="3" type="ORF">Q8W34_14565</name>
</gene>
<protein>
    <submittedName>
        <fullName evidence="3">Uncharacterized protein</fullName>
    </submittedName>
</protein>
<comment type="caution">
    <text evidence="3">The sequence shown here is derived from an EMBL/GenBank/DDBJ whole genome shotgun (WGS) entry which is preliminary data.</text>
</comment>